<comment type="caution">
    <text evidence="2">The sequence shown here is derived from an EMBL/GenBank/DDBJ whole genome shotgun (WGS) entry which is preliminary data.</text>
</comment>
<sequence length="473" mass="50200">MARADDRRQAQTKSTAPRRPRLPAQSPVQRGGRGGEGDQLRSAKSKNEAFANGAGGAWTVLKLTWTGGACLREPNKLGMAAPWASSSSSSSSPLQRDGMCASDGGWRCCEWIMAPATLLSADETRGEEVEEEERRVAMTEAKGRSGRPRQARTGDAGDACFCRRAGGLAAVVVVVVPFARWWYGLVQRSSISGRMPCQVVPVGLAGAAGGGAMSCAVAGVPRASNAARLLPLCTREAPRHGAAGPDINRPLQSRPEPRRQPALEPGVRRAHRDGGIDGQLPQPRMLDSTARQPPSGLRADYYRVVVNPLPAQTAVPAPWPWRLGPGASPPRPCRDVWIVASHGIPPRLTPSPCTAAARVTDLTSSHSSLGYDCFGHTPLQASPKHKHVQLNASLRTIATAIAVQANPPRLLIARSCPYSSLPSPIRARGSSPTQLLPYGSASSDEQDGTANAQQMHDQVLVLFWNTGLVAPQA</sequence>
<organism evidence="2 3">
    <name type="scientific">Purpureocillium lilacinum</name>
    <name type="common">Paecilomyces lilacinus</name>
    <dbReference type="NCBI Taxonomy" id="33203"/>
    <lineage>
        <taxon>Eukaryota</taxon>
        <taxon>Fungi</taxon>
        <taxon>Dikarya</taxon>
        <taxon>Ascomycota</taxon>
        <taxon>Pezizomycotina</taxon>
        <taxon>Sordariomycetes</taxon>
        <taxon>Hypocreomycetidae</taxon>
        <taxon>Hypocreales</taxon>
        <taxon>Ophiocordycipitaceae</taxon>
        <taxon>Purpureocillium</taxon>
    </lineage>
</organism>
<feature type="region of interest" description="Disordered" evidence="1">
    <location>
        <begin position="123"/>
        <end position="154"/>
    </location>
</feature>
<evidence type="ECO:0000313" key="3">
    <source>
        <dbReference type="Proteomes" id="UP001287286"/>
    </source>
</evidence>
<feature type="region of interest" description="Disordered" evidence="1">
    <location>
        <begin position="237"/>
        <end position="294"/>
    </location>
</feature>
<dbReference type="Proteomes" id="UP001287286">
    <property type="component" value="Unassembled WGS sequence"/>
</dbReference>
<protein>
    <submittedName>
        <fullName evidence="2">Uncharacterized protein</fullName>
    </submittedName>
</protein>
<feature type="compositionally biased region" description="Basic and acidic residues" evidence="1">
    <location>
        <begin position="33"/>
        <end position="47"/>
    </location>
</feature>
<evidence type="ECO:0000256" key="1">
    <source>
        <dbReference type="SAM" id="MobiDB-lite"/>
    </source>
</evidence>
<keyword evidence="3" id="KW-1185">Reference proteome</keyword>
<dbReference type="EMBL" id="JAWRVI010000036">
    <property type="protein sequence ID" value="KAK4086932.1"/>
    <property type="molecule type" value="Genomic_DNA"/>
</dbReference>
<name>A0ABR0BSH0_PURLI</name>
<feature type="compositionally biased region" description="Polar residues" evidence="1">
    <location>
        <begin position="430"/>
        <end position="451"/>
    </location>
</feature>
<feature type="region of interest" description="Disordered" evidence="1">
    <location>
        <begin position="1"/>
        <end position="48"/>
    </location>
</feature>
<accession>A0ABR0BSH0</accession>
<feature type="compositionally biased region" description="Basic and acidic residues" evidence="1">
    <location>
        <begin position="123"/>
        <end position="143"/>
    </location>
</feature>
<feature type="region of interest" description="Disordered" evidence="1">
    <location>
        <begin position="423"/>
        <end position="451"/>
    </location>
</feature>
<proteinExistence type="predicted"/>
<gene>
    <name evidence="2" type="ORF">Purlil1_8666</name>
</gene>
<evidence type="ECO:0000313" key="2">
    <source>
        <dbReference type="EMBL" id="KAK4086932.1"/>
    </source>
</evidence>
<reference evidence="2 3" key="1">
    <citation type="journal article" date="2024" name="Microbiol. Resour. Announc.">
        <title>Genome annotations for the ascomycete fungi Trichoderma harzianum, Trichoderma aggressivum, and Purpureocillium lilacinum.</title>
        <authorList>
            <person name="Beijen E.P.W."/>
            <person name="Ohm R.A."/>
        </authorList>
    </citation>
    <scope>NUCLEOTIDE SEQUENCE [LARGE SCALE GENOMIC DNA]</scope>
    <source>
        <strain evidence="2 3">CBS 150709</strain>
    </source>
</reference>